<reference evidence="3" key="1">
    <citation type="submission" date="2013-08" db="EMBL/GenBank/DDBJ databases">
        <authorList>
            <person name="Mendez C."/>
            <person name="Richter M."/>
            <person name="Ferrer M."/>
            <person name="Sanchez J."/>
        </authorList>
    </citation>
    <scope>NUCLEOTIDE SEQUENCE</scope>
</reference>
<evidence type="ECO:0000313" key="3">
    <source>
        <dbReference type="EMBL" id="EQD77670.1"/>
    </source>
</evidence>
<dbReference type="InterPro" id="IPR027417">
    <property type="entry name" value="P-loop_NTPase"/>
</dbReference>
<dbReference type="InterPro" id="IPR051162">
    <property type="entry name" value="T4SS_component"/>
</dbReference>
<organism evidence="3">
    <name type="scientific">mine drainage metagenome</name>
    <dbReference type="NCBI Taxonomy" id="410659"/>
    <lineage>
        <taxon>unclassified sequences</taxon>
        <taxon>metagenomes</taxon>
        <taxon>ecological metagenomes</taxon>
    </lineage>
</organism>
<sequence length="357" mass="40310">FSLENYNTCIFGTSGSGKSYLAKLEILRYRMLDPDLRVFIIDPLREFTDTTYALDGTVLRIGRDGDTHVNPLWVGPDNAERARHALEFLDVLLQWTPDEKEERALLDGVLSRMYRTREEEFTLQELMDELEKETSLQAEHLRLVLQPHVSGSSAFLNHPTDVDLSAAVVTFDIRDLDPDLFPPVMTLVLSFLFSECGRDMERKILVVDEAWHLMDRPASAHALANLTRHSRHYHAGLTLISQTAADFLDHEKGRVVLANSSMVTLVRHRAVTESMREHWSLTPAEVNVVRYAKTGKDAGYSTGLLLTGTMRTPLRILSSPGEHELITTNPEDLQEREDLASGEEFVPSPESSSKEIP</sequence>
<dbReference type="Gene3D" id="1.10.8.730">
    <property type="match status" value="1"/>
</dbReference>
<feature type="domain" description="AAA+ ATPase" evidence="2">
    <location>
        <begin position="4"/>
        <end position="285"/>
    </location>
</feature>
<proteinExistence type="predicted"/>
<accession>T1D5W7</accession>
<dbReference type="PANTHER" id="PTHR30121:SF6">
    <property type="entry name" value="SLR6007 PROTEIN"/>
    <property type="match status" value="1"/>
</dbReference>
<dbReference type="SUPFAM" id="SSF52540">
    <property type="entry name" value="P-loop containing nucleoside triphosphate hydrolases"/>
    <property type="match status" value="1"/>
</dbReference>
<dbReference type="AlphaFoldDB" id="T1D5W7"/>
<dbReference type="InterPro" id="IPR043964">
    <property type="entry name" value="P-loop_TraG"/>
</dbReference>
<evidence type="ECO:0000259" key="2">
    <source>
        <dbReference type="SMART" id="SM00382"/>
    </source>
</evidence>
<reference evidence="3" key="2">
    <citation type="journal article" date="2014" name="ISME J.">
        <title>Microbial stratification in low pH oxic and suboxic macroscopic growths along an acid mine drainage.</title>
        <authorList>
            <person name="Mendez-Garcia C."/>
            <person name="Mesa V."/>
            <person name="Sprenger R.R."/>
            <person name="Richter M."/>
            <person name="Diez M.S."/>
            <person name="Solano J."/>
            <person name="Bargiela R."/>
            <person name="Golyshina O.V."/>
            <person name="Manteca A."/>
            <person name="Ramos J.L."/>
            <person name="Gallego J.R."/>
            <person name="Llorente I."/>
            <person name="Martins Dos Santos V.A."/>
            <person name="Jensen O.N."/>
            <person name="Pelaez A.I."/>
            <person name="Sanchez J."/>
            <person name="Ferrer M."/>
        </authorList>
    </citation>
    <scope>NUCLEOTIDE SEQUENCE</scope>
</reference>
<dbReference type="PANTHER" id="PTHR30121">
    <property type="entry name" value="UNCHARACTERIZED PROTEIN YJGR-RELATED"/>
    <property type="match status" value="1"/>
</dbReference>
<name>T1D5W7_9ZZZZ</name>
<dbReference type="SMART" id="SM00382">
    <property type="entry name" value="AAA"/>
    <property type="match status" value="1"/>
</dbReference>
<dbReference type="InterPro" id="IPR003593">
    <property type="entry name" value="AAA+_ATPase"/>
</dbReference>
<feature type="non-terminal residue" evidence="3">
    <location>
        <position position="1"/>
    </location>
</feature>
<gene>
    <name evidence="3" type="ORF">B1B_00941</name>
</gene>
<protein>
    <submittedName>
        <fullName evidence="3">Type IV secretory pathway VirB4 component-like protein</fullName>
    </submittedName>
</protein>
<feature type="region of interest" description="Disordered" evidence="1">
    <location>
        <begin position="336"/>
        <end position="357"/>
    </location>
</feature>
<dbReference type="Pfam" id="PF19044">
    <property type="entry name" value="P-loop_TraG"/>
    <property type="match status" value="1"/>
</dbReference>
<comment type="caution">
    <text evidence="3">The sequence shown here is derived from an EMBL/GenBank/DDBJ whole genome shotgun (WGS) entry which is preliminary data.</text>
</comment>
<dbReference type="EMBL" id="AUZY01000690">
    <property type="protein sequence ID" value="EQD77670.1"/>
    <property type="molecule type" value="Genomic_DNA"/>
</dbReference>
<evidence type="ECO:0000256" key="1">
    <source>
        <dbReference type="SAM" id="MobiDB-lite"/>
    </source>
</evidence>
<dbReference type="Gene3D" id="3.40.50.300">
    <property type="entry name" value="P-loop containing nucleotide triphosphate hydrolases"/>
    <property type="match status" value="1"/>
</dbReference>